<gene>
    <name evidence="6" type="ORF">DL897_12885</name>
</gene>
<comment type="caution">
    <text evidence="6">The sequence shown here is derived from an EMBL/GenBank/DDBJ whole genome shotgun (WGS) entry which is preliminary data.</text>
</comment>
<dbReference type="SUPFAM" id="SSF52540">
    <property type="entry name" value="P-loop containing nucleoside triphosphate hydrolases"/>
    <property type="match status" value="1"/>
</dbReference>
<evidence type="ECO:0000256" key="4">
    <source>
        <dbReference type="ARBA" id="ARBA00022840"/>
    </source>
</evidence>
<evidence type="ECO:0000256" key="3">
    <source>
        <dbReference type="ARBA" id="ARBA00022741"/>
    </source>
</evidence>
<reference evidence="6 7" key="1">
    <citation type="submission" date="2018-06" db="EMBL/GenBank/DDBJ databases">
        <title>Thermoflavimicrobium daqus sp. nov., a thermophilic microbe isolated from Moutai-flavour Daqu.</title>
        <authorList>
            <person name="Wang X."/>
            <person name="Zhou H."/>
        </authorList>
    </citation>
    <scope>NUCLEOTIDE SEQUENCE [LARGE SCALE GENOMIC DNA]</scope>
    <source>
        <strain evidence="6 7">FBKL4.011</strain>
    </source>
</reference>
<proteinExistence type="inferred from homology"/>
<dbReference type="Pfam" id="PF00005">
    <property type="entry name" value="ABC_tran"/>
    <property type="match status" value="1"/>
</dbReference>
<evidence type="ECO:0000313" key="7">
    <source>
        <dbReference type="Proteomes" id="UP000251213"/>
    </source>
</evidence>
<dbReference type="SMART" id="SM00382">
    <property type="entry name" value="AAA"/>
    <property type="match status" value="1"/>
</dbReference>
<keyword evidence="4 6" id="KW-0067">ATP-binding</keyword>
<dbReference type="AlphaFoldDB" id="A0A364K332"/>
<dbReference type="Proteomes" id="UP000251213">
    <property type="component" value="Unassembled WGS sequence"/>
</dbReference>
<dbReference type="GO" id="GO:0016887">
    <property type="term" value="F:ATP hydrolysis activity"/>
    <property type="evidence" value="ECO:0007669"/>
    <property type="project" value="InterPro"/>
</dbReference>
<dbReference type="InterPro" id="IPR003439">
    <property type="entry name" value="ABC_transporter-like_ATP-bd"/>
</dbReference>
<dbReference type="PANTHER" id="PTHR42711:SF5">
    <property type="entry name" value="ABC TRANSPORTER ATP-BINDING PROTEIN NATA"/>
    <property type="match status" value="1"/>
</dbReference>
<dbReference type="InterPro" id="IPR050763">
    <property type="entry name" value="ABC_transporter_ATP-binding"/>
</dbReference>
<dbReference type="Gene3D" id="3.40.50.300">
    <property type="entry name" value="P-loop containing nucleotide triphosphate hydrolases"/>
    <property type="match status" value="1"/>
</dbReference>
<sequence length="243" mass="26892">MTDKVIEVSNLEKKFDKTIALKKVDFSVERGEVVGLLGANGAGKSTLLQILSTLIIPSSGEAKVLGKNVQSDPLYVKKHIGLLFGNDTGLYHRLTAYENISYFAEFFGVPQSIYDQRIKDWAERLQLTPHLHKPAGALSKGNHQKTAIIRTLIHDPDIIFFDEPTTGLDISASLSFQDLLKDLKAEGKTIIFSTHIMEEVEALCSQVIILQSGIVSFQGTLTKLYETMQTNNLTEVMRKVIGG</sequence>
<dbReference type="PROSITE" id="PS50893">
    <property type="entry name" value="ABC_TRANSPORTER_2"/>
    <property type="match status" value="1"/>
</dbReference>
<evidence type="ECO:0000313" key="6">
    <source>
        <dbReference type="EMBL" id="RAL23251.1"/>
    </source>
</evidence>
<comment type="similarity">
    <text evidence="1">Belongs to the ABC transporter superfamily.</text>
</comment>
<name>A0A364K332_9BACL</name>
<dbReference type="OrthoDB" id="9804819at2"/>
<reference evidence="6 7" key="2">
    <citation type="submission" date="2018-06" db="EMBL/GenBank/DDBJ databases">
        <authorList>
            <person name="Zhirakovskaya E."/>
        </authorList>
    </citation>
    <scope>NUCLEOTIDE SEQUENCE [LARGE SCALE GENOMIC DNA]</scope>
    <source>
        <strain evidence="6 7">FBKL4.011</strain>
    </source>
</reference>
<protein>
    <submittedName>
        <fullName evidence="6">ABC transporter ATP-binding protein</fullName>
    </submittedName>
</protein>
<feature type="domain" description="ABC transporter" evidence="5">
    <location>
        <begin position="6"/>
        <end position="237"/>
    </location>
</feature>
<evidence type="ECO:0000256" key="2">
    <source>
        <dbReference type="ARBA" id="ARBA00022448"/>
    </source>
</evidence>
<keyword evidence="3" id="KW-0547">Nucleotide-binding</keyword>
<evidence type="ECO:0000259" key="5">
    <source>
        <dbReference type="PROSITE" id="PS50893"/>
    </source>
</evidence>
<dbReference type="InterPro" id="IPR003593">
    <property type="entry name" value="AAA+_ATPase"/>
</dbReference>
<dbReference type="InterPro" id="IPR027417">
    <property type="entry name" value="P-loop_NTPase"/>
</dbReference>
<keyword evidence="2" id="KW-0813">Transport</keyword>
<organism evidence="6 7">
    <name type="scientific">Thermoflavimicrobium daqui</name>
    <dbReference type="NCBI Taxonomy" id="2137476"/>
    <lineage>
        <taxon>Bacteria</taxon>
        <taxon>Bacillati</taxon>
        <taxon>Bacillota</taxon>
        <taxon>Bacilli</taxon>
        <taxon>Bacillales</taxon>
        <taxon>Thermoactinomycetaceae</taxon>
        <taxon>Thermoflavimicrobium</taxon>
    </lineage>
</organism>
<dbReference type="GO" id="GO:0005524">
    <property type="term" value="F:ATP binding"/>
    <property type="evidence" value="ECO:0007669"/>
    <property type="project" value="UniProtKB-KW"/>
</dbReference>
<dbReference type="PANTHER" id="PTHR42711">
    <property type="entry name" value="ABC TRANSPORTER ATP-BINDING PROTEIN"/>
    <property type="match status" value="1"/>
</dbReference>
<dbReference type="RefSeq" id="WP_113659558.1">
    <property type="nucleotide sequence ID" value="NZ_KZ845669.1"/>
</dbReference>
<evidence type="ECO:0000256" key="1">
    <source>
        <dbReference type="ARBA" id="ARBA00005417"/>
    </source>
</evidence>
<keyword evidence="7" id="KW-1185">Reference proteome</keyword>
<accession>A0A364K332</accession>
<dbReference type="EMBL" id="QJKK01000007">
    <property type="protein sequence ID" value="RAL23251.1"/>
    <property type="molecule type" value="Genomic_DNA"/>
</dbReference>